<sequence length="497" mass="52865">MTSATVGETRPESKSLRAWWSAFTKVKTANAAKTAKVQAETGVFGQPLRRSLKYASVAISMAGEDGQQYVWGYVPVIVAKVGLYLKENATEVEGVFRIAGSQKRMRELQEVFDTPPRYGKNVDWSKYSVHDAASVLRRYLNQMPEPIIPLHLYNEFRAPMLKEPLDVDAAIKTYKLLINSSPPASQYLLLYVLDLLAVFARKSEVNLMPASNLAVIFQPGMFSHPSHLQSPDEHKVAVQVLEFLIEHQDHFVLSIGPPPPANVAPAELTSVSQPATDETTDLPSDSDEDLGELEVHEGGGAAMARAASQATPSPARRKGLFAGIRGAGRLSPNMRRDQVEEEDIGGQSNAPVALGGGTPSGATVQRSKTTPSRRPSRKDPSKEKDASGETSAAASKETRSPRSHMRRKSSEAGSPSPSAAASPSLGVQPLPLMTPPVGPISDTSPAAQATTEAASATASSAATAESNIGGLPTPPPSKFLRSTSASSQNTPASPSRG</sequence>
<feature type="domain" description="Rho-GAP" evidence="3">
    <location>
        <begin position="57"/>
        <end position="252"/>
    </location>
</feature>
<feature type="compositionally biased region" description="Acidic residues" evidence="2">
    <location>
        <begin position="278"/>
        <end position="292"/>
    </location>
</feature>
<dbReference type="Gene3D" id="1.10.555.10">
    <property type="entry name" value="Rho GTPase activation protein"/>
    <property type="match status" value="1"/>
</dbReference>
<feature type="compositionally biased region" description="Low complexity" evidence="2">
    <location>
        <begin position="443"/>
        <end position="466"/>
    </location>
</feature>
<dbReference type="GO" id="GO:0005096">
    <property type="term" value="F:GTPase activator activity"/>
    <property type="evidence" value="ECO:0007669"/>
    <property type="project" value="UniProtKB-KW"/>
</dbReference>
<dbReference type="PANTHER" id="PTHR15228:SF25">
    <property type="entry name" value="F-BAR DOMAIN-CONTAINING PROTEIN"/>
    <property type="match status" value="1"/>
</dbReference>
<keyword evidence="5" id="KW-1185">Reference proteome</keyword>
<dbReference type="InterPro" id="IPR051025">
    <property type="entry name" value="RhoGAP"/>
</dbReference>
<evidence type="ECO:0000256" key="1">
    <source>
        <dbReference type="ARBA" id="ARBA00022468"/>
    </source>
</evidence>
<dbReference type="STRING" id="401625.A0A0N7L8W9"/>
<dbReference type="GO" id="GO:0005938">
    <property type="term" value="C:cell cortex"/>
    <property type="evidence" value="ECO:0007669"/>
    <property type="project" value="TreeGrafter"/>
</dbReference>
<dbReference type="InterPro" id="IPR008936">
    <property type="entry name" value="Rho_GTPase_activation_prot"/>
</dbReference>
<feature type="region of interest" description="Disordered" evidence="2">
    <location>
        <begin position="256"/>
        <end position="497"/>
    </location>
</feature>
<feature type="compositionally biased region" description="Basic and acidic residues" evidence="2">
    <location>
        <begin position="377"/>
        <end position="387"/>
    </location>
</feature>
<evidence type="ECO:0000313" key="4">
    <source>
        <dbReference type="EMBL" id="CEH12154.1"/>
    </source>
</evidence>
<dbReference type="CDD" id="cd04396">
    <property type="entry name" value="RhoGAP_fSAC7_BAG7"/>
    <property type="match status" value="1"/>
</dbReference>
<protein>
    <submittedName>
        <fullName evidence="4">Rho GTPase-activating protein</fullName>
    </submittedName>
</protein>
<organism evidence="4 5">
    <name type="scientific">Ceraceosorus bombacis</name>
    <dbReference type="NCBI Taxonomy" id="401625"/>
    <lineage>
        <taxon>Eukaryota</taxon>
        <taxon>Fungi</taxon>
        <taxon>Dikarya</taxon>
        <taxon>Basidiomycota</taxon>
        <taxon>Ustilaginomycotina</taxon>
        <taxon>Exobasidiomycetes</taxon>
        <taxon>Ceraceosorales</taxon>
        <taxon>Ceraceosoraceae</taxon>
        <taxon>Ceraceosorus</taxon>
    </lineage>
</organism>
<accession>A0A0N7L8W9</accession>
<dbReference type="Pfam" id="PF00620">
    <property type="entry name" value="RhoGAP"/>
    <property type="match status" value="1"/>
</dbReference>
<proteinExistence type="predicted"/>
<dbReference type="SMART" id="SM00324">
    <property type="entry name" value="RhoGAP"/>
    <property type="match status" value="1"/>
</dbReference>
<dbReference type="Proteomes" id="UP000054845">
    <property type="component" value="Unassembled WGS sequence"/>
</dbReference>
<dbReference type="AlphaFoldDB" id="A0A0N7L8W9"/>
<evidence type="ECO:0000313" key="5">
    <source>
        <dbReference type="Proteomes" id="UP000054845"/>
    </source>
</evidence>
<name>A0A0N7L8W9_9BASI</name>
<reference evidence="4 5" key="1">
    <citation type="submission" date="2014-09" db="EMBL/GenBank/DDBJ databases">
        <authorList>
            <person name="Magalhaes I.L.F."/>
            <person name="Oliveira U."/>
            <person name="Santos F.R."/>
            <person name="Vidigal T.H.D.A."/>
            <person name="Brescovit A.D."/>
            <person name="Santos A.J."/>
        </authorList>
    </citation>
    <scope>NUCLEOTIDE SEQUENCE [LARGE SCALE GENOMIC DNA]</scope>
</reference>
<dbReference type="InterPro" id="IPR000198">
    <property type="entry name" value="RhoGAP_dom"/>
</dbReference>
<evidence type="ECO:0000259" key="3">
    <source>
        <dbReference type="PROSITE" id="PS50238"/>
    </source>
</evidence>
<keyword evidence="1" id="KW-0343">GTPase activation</keyword>
<dbReference type="OrthoDB" id="3196451at2759"/>
<dbReference type="EMBL" id="CCYA01000118">
    <property type="protein sequence ID" value="CEH12154.1"/>
    <property type="molecule type" value="Genomic_DNA"/>
</dbReference>
<evidence type="ECO:0000256" key="2">
    <source>
        <dbReference type="SAM" id="MobiDB-lite"/>
    </source>
</evidence>
<feature type="compositionally biased region" description="Polar residues" evidence="2">
    <location>
        <begin position="480"/>
        <end position="497"/>
    </location>
</feature>
<dbReference type="SUPFAM" id="SSF48350">
    <property type="entry name" value="GTPase activation domain, GAP"/>
    <property type="match status" value="1"/>
</dbReference>
<dbReference type="GO" id="GO:0007165">
    <property type="term" value="P:signal transduction"/>
    <property type="evidence" value="ECO:0007669"/>
    <property type="project" value="InterPro"/>
</dbReference>
<dbReference type="PANTHER" id="PTHR15228">
    <property type="entry name" value="SPERMATHECAL PHYSIOLOGY VARIANT"/>
    <property type="match status" value="1"/>
</dbReference>
<feature type="compositionally biased region" description="Low complexity" evidence="2">
    <location>
        <begin position="411"/>
        <end position="424"/>
    </location>
</feature>
<dbReference type="GO" id="GO:0060237">
    <property type="term" value="P:regulation of fungal-type cell wall organization"/>
    <property type="evidence" value="ECO:0007669"/>
    <property type="project" value="TreeGrafter"/>
</dbReference>
<dbReference type="PROSITE" id="PS50238">
    <property type="entry name" value="RHOGAP"/>
    <property type="match status" value="1"/>
</dbReference>